<sequence>MLTQLDLCSGVGAGFPLAGLQLGGFELIGLCERDDYCRDILSKRFNSCYIHTDVRDTKDLNSIRTVFGEIDLISASPPCQPFSEKGKRKGAAVQLLEDNARQLEIPWIGESHSSLCEESSTSTVFASINKEDQMVAQLDLTLAPGAKVRVLTGKFKGQTGTVSEHKPKSNYQKSRTCVQLARDIKWFKRQQLEEVKEETSPVEEVSPEVNPSSAKEEEPSTEEQLVTYTWLDPSSIELENGTQSRVETDAKAIERYASEMREERWDYQHSPPVIFDDGEKKRPGDGHHRIAAALLAEQQILCEVRKGTLIDAIRYSCASNQRPSLHRTNADKRQAVEMMFATLIEEFGSLEDIPRSKGGKQNGIDWSNRRIAEHVGVGKSTVHNIYMELRLTVQIGQFTEGERIEVIEADNLPEEAVVGELGTVHAKDKKQGLWVDWDSREASFIHPDFVQKTDKAKPEPPAVENGIPQQQQETAPELNGKGKASAPPTSVEQETQQQAASVGLNGKGKQVLPDVPRNEAPESISVSEEFSTTPPKPESAADLSADMKHITTTVVNNAKYFSREDLRVVIGVLVAEHGLDAIDEILDGLEKQKAS</sequence>
<name>A0A6B3NND6_9CYAN</name>
<comment type="caution">
    <text evidence="7">The sequence shown here is derived from an EMBL/GenBank/DDBJ whole genome shotgun (WGS) entry which is preliminary data.</text>
</comment>
<dbReference type="EMBL" id="JAAHFQ010000630">
    <property type="protein sequence ID" value="NER30728.1"/>
    <property type="molecule type" value="Genomic_DNA"/>
</dbReference>
<evidence type="ECO:0000256" key="2">
    <source>
        <dbReference type="ARBA" id="ARBA00022679"/>
    </source>
</evidence>
<proteinExistence type="predicted"/>
<dbReference type="AlphaFoldDB" id="A0A6B3NND6"/>
<dbReference type="GO" id="GO:0008168">
    <property type="term" value="F:methyltransferase activity"/>
    <property type="evidence" value="ECO:0007669"/>
    <property type="project" value="UniProtKB-KW"/>
</dbReference>
<dbReference type="InterPro" id="IPR029063">
    <property type="entry name" value="SAM-dependent_MTases_sf"/>
</dbReference>
<feature type="region of interest" description="Disordered" evidence="5">
    <location>
        <begin position="195"/>
        <end position="223"/>
    </location>
</feature>
<dbReference type="PROSITE" id="PS00094">
    <property type="entry name" value="C5_MTASE_1"/>
    <property type="match status" value="1"/>
</dbReference>
<dbReference type="GO" id="GO:0032259">
    <property type="term" value="P:methylation"/>
    <property type="evidence" value="ECO:0007669"/>
    <property type="project" value="UniProtKB-KW"/>
</dbReference>
<dbReference type="InterPro" id="IPR001525">
    <property type="entry name" value="C5_MeTfrase"/>
</dbReference>
<evidence type="ECO:0000313" key="7">
    <source>
        <dbReference type="EMBL" id="NER30728.1"/>
    </source>
</evidence>
<feature type="region of interest" description="Disordered" evidence="5">
    <location>
        <begin position="446"/>
        <end position="517"/>
    </location>
</feature>
<dbReference type="InterPro" id="IPR018117">
    <property type="entry name" value="C5_DNA_meth_AS"/>
</dbReference>
<keyword evidence="1" id="KW-0489">Methyltransferase</keyword>
<evidence type="ECO:0000256" key="4">
    <source>
        <dbReference type="ARBA" id="ARBA00022747"/>
    </source>
</evidence>
<evidence type="ECO:0000256" key="5">
    <source>
        <dbReference type="SAM" id="MobiDB-lite"/>
    </source>
</evidence>
<dbReference type="Pfam" id="PF00145">
    <property type="entry name" value="DNA_methylase"/>
    <property type="match status" value="1"/>
</dbReference>
<gene>
    <name evidence="7" type="ORF">F6J89_24710</name>
</gene>
<evidence type="ECO:0000256" key="1">
    <source>
        <dbReference type="ARBA" id="ARBA00022603"/>
    </source>
</evidence>
<dbReference type="Gene3D" id="3.40.50.150">
    <property type="entry name" value="Vaccinia Virus protein VP39"/>
    <property type="match status" value="1"/>
</dbReference>
<reference evidence="7" key="1">
    <citation type="submission" date="2019-11" db="EMBL/GenBank/DDBJ databases">
        <title>Genomic insights into an expanded diversity of filamentous marine cyanobacteria reveals the extraordinary biosynthetic potential of Moorea and Okeania.</title>
        <authorList>
            <person name="Ferreira Leao T."/>
            <person name="Wang M."/>
            <person name="Moss N."/>
            <person name="Da Silva R."/>
            <person name="Sanders J."/>
            <person name="Nurk S."/>
            <person name="Gurevich A."/>
            <person name="Humphrey G."/>
            <person name="Reher R."/>
            <person name="Zhu Q."/>
            <person name="Belda-Ferre P."/>
            <person name="Glukhov E."/>
            <person name="Rex R."/>
            <person name="Dorrestein P.C."/>
            <person name="Knight R."/>
            <person name="Pevzner P."/>
            <person name="Gerwick W.H."/>
            <person name="Gerwick L."/>
        </authorList>
    </citation>
    <scope>NUCLEOTIDE SEQUENCE</scope>
    <source>
        <strain evidence="7">SIO1C4</strain>
    </source>
</reference>
<keyword evidence="3" id="KW-0949">S-adenosyl-L-methionine</keyword>
<organism evidence="7">
    <name type="scientific">Symploca sp. SIO1C4</name>
    <dbReference type="NCBI Taxonomy" id="2607765"/>
    <lineage>
        <taxon>Bacteria</taxon>
        <taxon>Bacillati</taxon>
        <taxon>Cyanobacteriota</taxon>
        <taxon>Cyanophyceae</taxon>
        <taxon>Coleofasciculales</taxon>
        <taxon>Coleofasciculaceae</taxon>
        <taxon>Symploca</taxon>
    </lineage>
</organism>
<dbReference type="InterPro" id="IPR005824">
    <property type="entry name" value="KOW"/>
</dbReference>
<feature type="compositionally biased region" description="Polar residues" evidence="5">
    <location>
        <begin position="487"/>
        <end position="500"/>
    </location>
</feature>
<evidence type="ECO:0000259" key="6">
    <source>
        <dbReference type="SMART" id="SM00739"/>
    </source>
</evidence>
<dbReference type="SUPFAM" id="SSF53335">
    <property type="entry name" value="S-adenosyl-L-methionine-dependent methyltransferases"/>
    <property type="match status" value="1"/>
</dbReference>
<feature type="compositionally biased region" description="Low complexity" evidence="5">
    <location>
        <begin position="202"/>
        <end position="213"/>
    </location>
</feature>
<feature type="compositionally biased region" description="Polar residues" evidence="5">
    <location>
        <begin position="524"/>
        <end position="533"/>
    </location>
</feature>
<feature type="domain" description="KOW" evidence="6">
    <location>
        <begin position="141"/>
        <end position="168"/>
    </location>
</feature>
<keyword evidence="2" id="KW-0808">Transferase</keyword>
<dbReference type="SMART" id="SM00739">
    <property type="entry name" value="KOW"/>
    <property type="match status" value="1"/>
</dbReference>
<keyword evidence="4" id="KW-0680">Restriction system</keyword>
<accession>A0A6B3NND6</accession>
<protein>
    <recommendedName>
        <fullName evidence="6">KOW domain-containing protein</fullName>
    </recommendedName>
</protein>
<evidence type="ECO:0000256" key="3">
    <source>
        <dbReference type="ARBA" id="ARBA00022691"/>
    </source>
</evidence>
<feature type="region of interest" description="Disordered" evidence="5">
    <location>
        <begin position="522"/>
        <end position="541"/>
    </location>
</feature>
<dbReference type="GO" id="GO:0009307">
    <property type="term" value="P:DNA restriction-modification system"/>
    <property type="evidence" value="ECO:0007669"/>
    <property type="project" value="UniProtKB-KW"/>
</dbReference>
<feature type="compositionally biased region" description="Basic and acidic residues" evidence="5">
    <location>
        <begin position="446"/>
        <end position="458"/>
    </location>
</feature>